<dbReference type="AlphaFoldDB" id="A0A9W7KQX1"/>
<evidence type="ECO:0000313" key="1">
    <source>
        <dbReference type="EMBL" id="KAA0677693.1"/>
    </source>
</evidence>
<dbReference type="EMBL" id="QOKW01000022">
    <property type="protein sequence ID" value="KAA0677693.1"/>
    <property type="molecule type" value="Genomic_DNA"/>
</dbReference>
<protein>
    <submittedName>
        <fullName evidence="1">Uncharacterized protein</fullName>
    </submittedName>
</protein>
<keyword evidence="2" id="KW-1185">Reference proteome</keyword>
<gene>
    <name evidence="1" type="ORF">DS843_22910</name>
</gene>
<dbReference type="RefSeq" id="WP_149471161.1">
    <property type="nucleotide sequence ID" value="NZ_QOKW01000022.1"/>
</dbReference>
<dbReference type="Proteomes" id="UP000480854">
    <property type="component" value="Unassembled WGS sequence"/>
</dbReference>
<evidence type="ECO:0000313" key="2">
    <source>
        <dbReference type="Proteomes" id="UP000480854"/>
    </source>
</evidence>
<sequence>MRGACGDLKLDQRIRAWLGTPDDRARCRLVVEIIAAVRGADPDFLQSLSFWQAGQSVRFEGEVAGMNTGVNLVVENAAAAVAQLQVVEKLAAAGELMLTETEVRLSSGYTQGFASPFPGGFAILHAHRGELYLRLAPALRTC</sequence>
<reference evidence="1 2" key="1">
    <citation type="submission" date="2018-07" db="EMBL/GenBank/DDBJ databases">
        <title>Genome sequence of Azospirillum sp. ATCC 49961.</title>
        <authorList>
            <person name="Sant'Anna F.H."/>
            <person name="Baldani J.I."/>
            <person name="Zilli J.E."/>
            <person name="Reis V.M."/>
            <person name="Hartmann A."/>
            <person name="Cruz L."/>
            <person name="de Souza E.M."/>
            <person name="de Oliveira Pedrosa F."/>
            <person name="Passaglia L.M.P."/>
        </authorList>
    </citation>
    <scope>NUCLEOTIDE SEQUENCE [LARGE SCALE GENOMIC DNA]</scope>
    <source>
        <strain evidence="1 2">ATCC 49961</strain>
    </source>
</reference>
<proteinExistence type="predicted"/>
<accession>A0A9W7KQX1</accession>
<comment type="caution">
    <text evidence="1">The sequence shown here is derived from an EMBL/GenBank/DDBJ whole genome shotgun (WGS) entry which is preliminary data.</text>
</comment>
<name>A0A9W7KQX1_9PROT</name>
<organism evidence="1 2">
    <name type="scientific">Roseomonas genomospecies 6</name>
    <dbReference type="NCBI Taxonomy" id="214106"/>
    <lineage>
        <taxon>Bacteria</taxon>
        <taxon>Pseudomonadati</taxon>
        <taxon>Pseudomonadota</taxon>
        <taxon>Alphaproteobacteria</taxon>
        <taxon>Acetobacterales</taxon>
        <taxon>Roseomonadaceae</taxon>
        <taxon>Roseomonas</taxon>
    </lineage>
</organism>